<evidence type="ECO:0000256" key="1">
    <source>
        <dbReference type="SAM" id="MobiDB-lite"/>
    </source>
</evidence>
<gene>
    <name evidence="3" type="ORF">SAMEA4412677_01688</name>
</gene>
<accession>A0A239XL65</accession>
<dbReference type="AlphaFoldDB" id="A0A239XL65"/>
<evidence type="ECO:0008006" key="5">
    <source>
        <dbReference type="Google" id="ProtNLM"/>
    </source>
</evidence>
<keyword evidence="2" id="KW-0812">Transmembrane</keyword>
<evidence type="ECO:0000313" key="3">
    <source>
        <dbReference type="EMBL" id="SNV47142.1"/>
    </source>
</evidence>
<dbReference type="KEGG" id="ctak:4412677_01688"/>
<reference evidence="3 4" key="1">
    <citation type="submission" date="2017-06" db="EMBL/GenBank/DDBJ databases">
        <authorList>
            <consortium name="Pathogen Informatics"/>
        </authorList>
    </citation>
    <scope>NUCLEOTIDE SEQUENCE [LARGE SCALE GENOMIC DNA]</scope>
    <source>
        <strain evidence="3 4">NCTC13490</strain>
    </source>
</reference>
<dbReference type="RefSeq" id="WP_095072304.1">
    <property type="nucleotide sequence ID" value="NZ_LT906465.1"/>
</dbReference>
<evidence type="ECO:0000256" key="2">
    <source>
        <dbReference type="SAM" id="Phobius"/>
    </source>
</evidence>
<dbReference type="Proteomes" id="UP000215196">
    <property type="component" value="Chromosome 1"/>
</dbReference>
<feature type="region of interest" description="Disordered" evidence="1">
    <location>
        <begin position="268"/>
        <end position="325"/>
    </location>
</feature>
<feature type="transmembrane region" description="Helical" evidence="2">
    <location>
        <begin position="7"/>
        <end position="25"/>
    </location>
</feature>
<proteinExistence type="predicted"/>
<keyword evidence="2" id="KW-0472">Membrane</keyword>
<protein>
    <recommendedName>
        <fullName evidence="5">Cell division protein FtsQ</fullName>
    </recommendedName>
</protein>
<feature type="compositionally biased region" description="Basic and acidic residues" evidence="1">
    <location>
        <begin position="280"/>
        <end position="325"/>
    </location>
</feature>
<evidence type="ECO:0000313" key="4">
    <source>
        <dbReference type="Proteomes" id="UP000215196"/>
    </source>
</evidence>
<name>A0A239XL65_9FLAO</name>
<keyword evidence="2" id="KW-1133">Transmembrane helix</keyword>
<keyword evidence="4" id="KW-1185">Reference proteome</keyword>
<dbReference type="EMBL" id="LT906465">
    <property type="protein sequence ID" value="SNV47142.1"/>
    <property type="molecule type" value="Genomic_DNA"/>
</dbReference>
<organism evidence="3 4">
    <name type="scientific">Chryseobacterium taklimakanense</name>
    <dbReference type="NCBI Taxonomy" id="536441"/>
    <lineage>
        <taxon>Bacteria</taxon>
        <taxon>Pseudomonadati</taxon>
        <taxon>Bacteroidota</taxon>
        <taxon>Flavobacteriia</taxon>
        <taxon>Flavobacteriales</taxon>
        <taxon>Weeksellaceae</taxon>
        <taxon>Chryseobacterium group</taxon>
        <taxon>Chryseobacterium</taxon>
    </lineage>
</organism>
<sequence>MKNKWRILKILSTVIIFGFLLSFSLKRFNNASMEKVSVNMVYPHNDEKVYFIDEKDVKDFIKKSNPSKRIGDIDIPMLEKEVNNFPSVDSANVYLNLNGNLNVDIVQKVPAFRLNKNGQDFYVDKKGYEFPISKNYSHPSMLVTGDVKRGEYLKLAELVEKINKDDFSRKYFIGIKKEKNSYYLLTSEGNFRVEIGDLDHIEFKVKGFKAFVEKFLVYQDPQKYSKVSVRYDNQIVTTLNPNYKENDSIISARKKEFDKAPEIVRKKALAQATQNNSVKPVEKKPEAAKPAEKKVEKKTESKAREKPKVTEKKEEPKKKNTDKKN</sequence>